<organism evidence="2 3">
    <name type="scientific">Mycena maculata</name>
    <dbReference type="NCBI Taxonomy" id="230809"/>
    <lineage>
        <taxon>Eukaryota</taxon>
        <taxon>Fungi</taxon>
        <taxon>Dikarya</taxon>
        <taxon>Basidiomycota</taxon>
        <taxon>Agaricomycotina</taxon>
        <taxon>Agaricomycetes</taxon>
        <taxon>Agaricomycetidae</taxon>
        <taxon>Agaricales</taxon>
        <taxon>Marasmiineae</taxon>
        <taxon>Mycenaceae</taxon>
        <taxon>Mycena</taxon>
    </lineage>
</organism>
<feature type="compositionally biased region" description="Low complexity" evidence="1">
    <location>
        <begin position="1613"/>
        <end position="1631"/>
    </location>
</feature>
<evidence type="ECO:0000313" key="3">
    <source>
        <dbReference type="Proteomes" id="UP001215280"/>
    </source>
</evidence>
<feature type="compositionally biased region" description="Polar residues" evidence="1">
    <location>
        <begin position="473"/>
        <end position="489"/>
    </location>
</feature>
<gene>
    <name evidence="2" type="ORF">DFH07DRAFT_768163</name>
</gene>
<dbReference type="EMBL" id="JARJLG010000020">
    <property type="protein sequence ID" value="KAJ7772065.1"/>
    <property type="molecule type" value="Genomic_DNA"/>
</dbReference>
<comment type="caution">
    <text evidence="2">The sequence shown here is derived from an EMBL/GenBank/DDBJ whole genome shotgun (WGS) entry which is preliminary data.</text>
</comment>
<keyword evidence="3" id="KW-1185">Reference proteome</keyword>
<protein>
    <recommendedName>
        <fullName evidence="4">Ubiquitin-like protease family profile domain-containing protein</fullName>
    </recommendedName>
</protein>
<feature type="region of interest" description="Disordered" evidence="1">
    <location>
        <begin position="1596"/>
        <end position="1631"/>
    </location>
</feature>
<name>A0AAD7NRE2_9AGAR</name>
<sequence>MRSSSKRKAVAYIPEFVAIEAVRAIQIPADIEATLPPEHDSPSHMYATSNLPTWDPAVDTGTEDVGKSAIDFDAAAPSSIPINPSEMPPLPLRTIQRLNDVFGQAWFDRKLSICDTRDACSIRYYPLWYLSYARRVRIAARSFYRWSRAFEWMVEQPLDQEPEEEEWRQRTTELLSTIPGWTGRVGGKMHDLTFKALAELLGDNPLVGAVLDALIQGIQERIVQRDGELTTVLLVDTSFPTFIETGAATKSDHLGFAAIAKYARLLKSQTPPCTLAFPLHLPPLHWMACSVEIPTECIQFGDGFHMNPPKSLSNRLVQWLRSVAGMSKARITNDLPCGSQHDVINCGIIAVNAIAHRILGDRLWDITCARTHRLRAFCCIAEIIIRDSNKNSDTPLLDLLSAPILPPMNVPVSPDVQMHDAAPPVISLSDGDVEEFLRELHEQTPPPVPSKRPRERHDKEAEEDVPLPKCTKGPTSLLQEKPVPTSSPASLPKDLDNHEKSAKQAGSTGTGTSKKPLIPRHVQLEILDSLRQGGLSKSARHDRVIAILIRHSLYRGDKKRLKKLEEGCKKDGGDPNPGLNINNPKQVVCSRCKQPVQLQAVYQAARFREHWLKGMCRTLTAPNKSISSFFKPANTSSTPASKAPRVKPAEFTKFCLGLTGAIHPRIDYYIENCPSTGAGARHINFYVKRLYEAARGIVSITDPELSEKERTKAYQQQHLDRAWRSETSPQHSAVVATHCVVKFTVHSQRELDDLTLVCTPCETVYSSREFRNAINHNRDKTHAQMKCIPKIYSNPIQARLMAKYHGLEEFLGKRSDLNVFHRFAIAVAEGQFKNNQVFLGLVESTQLALERNVRSVGMQNFKYPPAFQEWCTLIHTLSPRTYRNMAQHFHVESKRSIKHRTSQCPRFPIGITPASYEHLATYLETYRYPAHYPLCLSVDDTKLLPVMHPLYDGPEKSWYLIGLPGEKQLKVASPEELEHLMDQKHTPATKLRLWAISIPFAGIPPLAFAILPISSTIKAPQLVIHHIAAMNGLVERNYRFISNVADGAAVERDCQARVAAKSKTLSHTIPPPSHFTEPTIFVPLYNFQGNIFINTQDAPHARKTGRNNIFSGARGLVLGDFTVYYKQLLDLATAVDDPPLYDRDVIKADKQDDNAAIRVFAAASLKKLMENVEENMGLIIFFFVIGELVDAYESRSMTHGIRAKAALRARLFFSTWKLFLDKQGYPQAQYYIPPAADKIYDMLIDGLLGLILIHRDHLSSPSIPLLPWKHESMGNKRIFAALRDLFADMSLAQAIFAIPNLRATMSAAKQALFFKASFKKMANGYSFVEVSEDHSLNLARLASFPTDTELTVLYGEAIEENAMLWSLLNVNIHVLSTAPAANITPSPVDNADHPEAHLMEEDIADTEALIVDLSIKDELEEALAAVQEVIGLQRAEEEEVDLCAYAAAALVVDNLSRIDTLPALEDPAQLEICRKDIALMIKMTPQTIESLLTGLKSSFGGPSQRSLDSPVLQPPVISDITTSELQPLVVLREMHQTEHAYKGVRSYKPGLVHDSQSVQDSNGIASKKKQPSEKQLIARRIQSVICNANAQKATTGLNRKARTEQPELEDTATKSTGNAANAAAAAEVRASTASRRRKTLLKNLKCHSDIAEAGIGPLTPLRANDYLFIIEKEDILLARVITMYSKGGGKAGKHEYMASVDSIGLISYVFVQTFLHSAGCLFQCLHSASALLGILRFAHLPAGSIVLRIPDQVKLKGNMAEVMPATALKYKQLHSEQGELVRMATVLNTVQRRGKANVNVMDLEEGDDVDS</sequence>
<dbReference type="SUPFAM" id="SSF54001">
    <property type="entry name" value="Cysteine proteinases"/>
    <property type="match status" value="1"/>
</dbReference>
<dbReference type="Gene3D" id="3.40.395.10">
    <property type="entry name" value="Adenoviral Proteinase, Chain A"/>
    <property type="match status" value="1"/>
</dbReference>
<feature type="compositionally biased region" description="Polar residues" evidence="1">
    <location>
        <begin position="504"/>
        <end position="513"/>
    </location>
</feature>
<feature type="compositionally biased region" description="Basic and acidic residues" evidence="1">
    <location>
        <begin position="493"/>
        <end position="502"/>
    </location>
</feature>
<reference evidence="2" key="1">
    <citation type="submission" date="2023-03" db="EMBL/GenBank/DDBJ databases">
        <title>Massive genome expansion in bonnet fungi (Mycena s.s.) driven by repeated elements and novel gene families across ecological guilds.</title>
        <authorList>
            <consortium name="Lawrence Berkeley National Laboratory"/>
            <person name="Harder C.B."/>
            <person name="Miyauchi S."/>
            <person name="Viragh M."/>
            <person name="Kuo A."/>
            <person name="Thoen E."/>
            <person name="Andreopoulos B."/>
            <person name="Lu D."/>
            <person name="Skrede I."/>
            <person name="Drula E."/>
            <person name="Henrissat B."/>
            <person name="Morin E."/>
            <person name="Kohler A."/>
            <person name="Barry K."/>
            <person name="LaButti K."/>
            <person name="Morin E."/>
            <person name="Salamov A."/>
            <person name="Lipzen A."/>
            <person name="Mereny Z."/>
            <person name="Hegedus B."/>
            <person name="Baldrian P."/>
            <person name="Stursova M."/>
            <person name="Weitz H."/>
            <person name="Taylor A."/>
            <person name="Grigoriev I.V."/>
            <person name="Nagy L.G."/>
            <person name="Martin F."/>
            <person name="Kauserud H."/>
        </authorList>
    </citation>
    <scope>NUCLEOTIDE SEQUENCE</scope>
    <source>
        <strain evidence="2">CBHHK188m</strain>
    </source>
</reference>
<evidence type="ECO:0000313" key="2">
    <source>
        <dbReference type="EMBL" id="KAJ7772065.1"/>
    </source>
</evidence>
<evidence type="ECO:0000256" key="1">
    <source>
        <dbReference type="SAM" id="MobiDB-lite"/>
    </source>
</evidence>
<evidence type="ECO:0008006" key="4">
    <source>
        <dbReference type="Google" id="ProtNLM"/>
    </source>
</evidence>
<proteinExistence type="predicted"/>
<accession>A0AAD7NRE2</accession>
<dbReference type="Proteomes" id="UP001215280">
    <property type="component" value="Unassembled WGS sequence"/>
</dbReference>
<feature type="region of interest" description="Disordered" evidence="1">
    <location>
        <begin position="440"/>
        <end position="517"/>
    </location>
</feature>
<dbReference type="InterPro" id="IPR038765">
    <property type="entry name" value="Papain-like_cys_pep_sf"/>
</dbReference>